<dbReference type="Gene3D" id="1.10.3720.10">
    <property type="entry name" value="MetI-like"/>
    <property type="match status" value="1"/>
</dbReference>
<dbReference type="PaxDb" id="269797-Mbar_A0643"/>
<dbReference type="CDD" id="cd06261">
    <property type="entry name" value="TM_PBP2"/>
    <property type="match status" value="1"/>
</dbReference>
<dbReference type="SUPFAM" id="SSF161098">
    <property type="entry name" value="MetI-like"/>
    <property type="match status" value="1"/>
</dbReference>
<organism evidence="9">
    <name type="scientific">Methanosarcina barkeri (strain Fusaro / DSM 804)</name>
    <dbReference type="NCBI Taxonomy" id="269797"/>
    <lineage>
        <taxon>Archaea</taxon>
        <taxon>Methanobacteriati</taxon>
        <taxon>Methanobacteriota</taxon>
        <taxon>Stenosarchaea group</taxon>
        <taxon>Methanomicrobia</taxon>
        <taxon>Methanosarcinales</taxon>
        <taxon>Methanosarcinaceae</taxon>
        <taxon>Methanosarcina</taxon>
    </lineage>
</organism>
<dbReference type="Pfam" id="PF12911">
    <property type="entry name" value="OppC_N"/>
    <property type="match status" value="1"/>
</dbReference>
<sequence>MMKNIKIPDSIISEEHIQMIFRRKDMLIALILLFSLMSISLIAPWIVPSDPNEANLTNKNLGPSSEHLLGTDYLGRDMLSRIMIGAHTSLLISFGVVLISLVSGVFLGCMAGYYEGYVDEVISRLIDIFLAFPGIIFVLTVMSMLGTGVMNIIIALSIVQWAGYARLMRGQVISVKKNEYVLSAKMIGVGDLRVLLRHIVPNSIAPILVLATIDIGHVILSISALSFLGIGLPADIPEWGAMLSAGKAYMRTAPFQTIFPGMAITTFVVIFSILGDGMRDILDPQDKGGDMY</sequence>
<dbReference type="eggNOG" id="arCOG00748">
    <property type="taxonomic scope" value="Archaea"/>
</dbReference>
<keyword evidence="3" id="KW-1003">Cell membrane</keyword>
<dbReference type="InterPro" id="IPR035906">
    <property type="entry name" value="MetI-like_sf"/>
</dbReference>
<accession>Q46ES0</accession>
<dbReference type="PANTHER" id="PTHR43386">
    <property type="entry name" value="OLIGOPEPTIDE TRANSPORT SYSTEM PERMEASE PROTEIN APPC"/>
    <property type="match status" value="1"/>
</dbReference>
<comment type="subcellular location">
    <subcellularLocation>
        <location evidence="1 7">Cell membrane</location>
        <topology evidence="1 7">Multi-pass membrane protein</topology>
    </subcellularLocation>
</comment>
<comment type="similarity">
    <text evidence="7">Belongs to the binding-protein-dependent transport system permease family.</text>
</comment>
<evidence type="ECO:0000256" key="4">
    <source>
        <dbReference type="ARBA" id="ARBA00022692"/>
    </source>
</evidence>
<dbReference type="InterPro" id="IPR050366">
    <property type="entry name" value="BP-dependent_transpt_permease"/>
</dbReference>
<keyword evidence="4 7" id="KW-0812">Transmembrane</keyword>
<dbReference type="InterPro" id="IPR000515">
    <property type="entry name" value="MetI-like"/>
</dbReference>
<feature type="transmembrane region" description="Helical" evidence="7">
    <location>
        <begin position="207"/>
        <end position="233"/>
    </location>
</feature>
<dbReference type="STRING" id="269797.Mbar_A0643"/>
<name>Q46ES0_METBF</name>
<feature type="transmembrane region" description="Helical" evidence="7">
    <location>
        <begin position="125"/>
        <end position="142"/>
    </location>
</feature>
<dbReference type="AlphaFoldDB" id="Q46ES0"/>
<dbReference type="InterPro" id="IPR025966">
    <property type="entry name" value="OppC_N"/>
</dbReference>
<dbReference type="KEGG" id="mba:Mbar_A0643"/>
<dbReference type="PROSITE" id="PS50928">
    <property type="entry name" value="ABC_TM1"/>
    <property type="match status" value="1"/>
</dbReference>
<keyword evidence="5 7" id="KW-1133">Transmembrane helix</keyword>
<keyword evidence="2 7" id="KW-0813">Transport</keyword>
<feature type="transmembrane region" description="Helical" evidence="7">
    <location>
        <begin position="90"/>
        <end position="113"/>
    </location>
</feature>
<evidence type="ECO:0000256" key="1">
    <source>
        <dbReference type="ARBA" id="ARBA00004651"/>
    </source>
</evidence>
<dbReference type="EMBL" id="CP000099">
    <property type="protein sequence ID" value="AAZ69622.1"/>
    <property type="molecule type" value="Genomic_DNA"/>
</dbReference>
<dbReference type="HOGENOM" id="CLU_028518_1_1_2"/>
<feature type="transmembrane region" description="Helical" evidence="7">
    <location>
        <begin position="27"/>
        <end position="47"/>
    </location>
</feature>
<reference evidence="9" key="1">
    <citation type="submission" date="2006-06" db="EMBL/GenBank/DDBJ databases">
        <title>Complete sequence of chromosome 1 of Methanosarcina barkeri str. fusaro.</title>
        <authorList>
            <person name="Copeland A."/>
            <person name="Lucas S."/>
            <person name="Lapidus A."/>
            <person name="Barry K."/>
            <person name="Detter J.C."/>
            <person name="Glavina T."/>
            <person name="Hammon N."/>
            <person name="Israni S."/>
            <person name="Pitluck S."/>
            <person name="Goodwin L.A."/>
            <person name="Saunders E.H."/>
            <person name="Schmutz J."/>
            <person name="Larimer F."/>
            <person name="Land M."/>
            <person name="Anderson I."/>
            <person name="Richardson P."/>
        </authorList>
    </citation>
    <scope>NUCLEOTIDE SEQUENCE</scope>
    <source>
        <strain evidence="9">Fusaro</strain>
    </source>
</reference>
<evidence type="ECO:0000256" key="3">
    <source>
        <dbReference type="ARBA" id="ARBA00022475"/>
    </source>
</evidence>
<evidence type="ECO:0000256" key="5">
    <source>
        <dbReference type="ARBA" id="ARBA00022989"/>
    </source>
</evidence>
<feature type="domain" description="ABC transmembrane type-1" evidence="8">
    <location>
        <begin position="86"/>
        <end position="275"/>
    </location>
</feature>
<evidence type="ECO:0000256" key="2">
    <source>
        <dbReference type="ARBA" id="ARBA00022448"/>
    </source>
</evidence>
<keyword evidence="6 7" id="KW-0472">Membrane</keyword>
<gene>
    <name evidence="9" type="ordered locus">Mbar_A0643</name>
</gene>
<evidence type="ECO:0000256" key="7">
    <source>
        <dbReference type="RuleBase" id="RU363032"/>
    </source>
</evidence>
<feature type="transmembrane region" description="Helical" evidence="7">
    <location>
        <begin position="148"/>
        <end position="167"/>
    </location>
</feature>
<dbReference type="GO" id="GO:0055085">
    <property type="term" value="P:transmembrane transport"/>
    <property type="evidence" value="ECO:0007669"/>
    <property type="project" value="InterPro"/>
</dbReference>
<protein>
    <submittedName>
        <fullName evidence="9">Oligopeptide ABC transporter, permease protein</fullName>
    </submittedName>
</protein>
<feature type="transmembrane region" description="Helical" evidence="7">
    <location>
        <begin position="253"/>
        <end position="274"/>
    </location>
</feature>
<dbReference type="PANTHER" id="PTHR43386:SF1">
    <property type="entry name" value="D,D-DIPEPTIDE TRANSPORT SYSTEM PERMEASE PROTEIN DDPC-RELATED"/>
    <property type="match status" value="1"/>
</dbReference>
<evidence type="ECO:0000313" key="9">
    <source>
        <dbReference type="EMBL" id="AAZ69622.1"/>
    </source>
</evidence>
<proteinExistence type="inferred from homology"/>
<dbReference type="GO" id="GO:0005886">
    <property type="term" value="C:plasma membrane"/>
    <property type="evidence" value="ECO:0007669"/>
    <property type="project" value="UniProtKB-SubCell"/>
</dbReference>
<evidence type="ECO:0000259" key="8">
    <source>
        <dbReference type="PROSITE" id="PS50928"/>
    </source>
</evidence>
<evidence type="ECO:0000256" key="6">
    <source>
        <dbReference type="ARBA" id="ARBA00023136"/>
    </source>
</evidence>
<dbReference type="Pfam" id="PF00528">
    <property type="entry name" value="BPD_transp_1"/>
    <property type="match status" value="1"/>
</dbReference>